<name>A0A0X8XZA4_9EURY</name>
<dbReference type="AntiFam" id="ANF00271">
    <property type="entry name" value="Translation of CRISPR region"/>
</dbReference>
<gene>
    <name evidence="1" type="ORF">MMAB1_3274</name>
</gene>
<accession>A0A0X8XZA4</accession>
<dbReference type="EMBL" id="LT158599">
    <property type="protein sequence ID" value="CVK34487.1"/>
    <property type="molecule type" value="Genomic_DNA"/>
</dbReference>
<proteinExistence type="predicted"/>
<dbReference type="Proteomes" id="UP000069850">
    <property type="component" value="Chromosome 1"/>
</dbReference>
<dbReference type="AlphaFoldDB" id="A0A0X8XZA4"/>
<sequence>MVSEGQVPVLGQQVPLQWSHVFSDMVSQIQCRQSYHHARLQWSHVFSDMVSCIPLWMFPIHLRFNGAMSFQTW</sequence>
<protein>
    <submittedName>
        <fullName evidence="1">Uncharacterized protein</fullName>
    </submittedName>
</protein>
<evidence type="ECO:0000313" key="2">
    <source>
        <dbReference type="Proteomes" id="UP000069850"/>
    </source>
</evidence>
<evidence type="ECO:0000313" key="1">
    <source>
        <dbReference type="EMBL" id="CVK34487.1"/>
    </source>
</evidence>
<dbReference type="KEGG" id="mema:MMAB1_3274"/>
<organism evidence="1 2">
    <name type="scientific">Methanoculleus bourgensis</name>
    <dbReference type="NCBI Taxonomy" id="83986"/>
    <lineage>
        <taxon>Archaea</taxon>
        <taxon>Methanobacteriati</taxon>
        <taxon>Methanobacteriota</taxon>
        <taxon>Stenosarchaea group</taxon>
        <taxon>Methanomicrobia</taxon>
        <taxon>Methanomicrobiales</taxon>
        <taxon>Methanomicrobiaceae</taxon>
        <taxon>Methanoculleus</taxon>
    </lineage>
</organism>
<reference evidence="1 2" key="1">
    <citation type="submission" date="2016-01" db="EMBL/GenBank/DDBJ databases">
        <authorList>
            <person name="Manzoor S."/>
        </authorList>
    </citation>
    <scope>NUCLEOTIDE SEQUENCE [LARGE SCALE GENOMIC DNA]</scope>
    <source>
        <strain evidence="1">Methanoculleus sp MAB1</strain>
    </source>
</reference>